<gene>
    <name evidence="8" type="ORF">SK803_25990</name>
</gene>
<reference evidence="8 9" key="1">
    <citation type="submission" date="2023-11" db="EMBL/GenBank/DDBJ databases">
        <title>Lentzea sokolovensis, sp. nov., Lentzea kristufkii, sp. nov., and Lentzea miocenensis, sp. nov., rare actinobacteria from Sokolov Coal Basin, Miocene lacustrine sediment, Czech Republic.</title>
        <authorList>
            <person name="Lara A."/>
            <person name="Kotroba L."/>
            <person name="Nouioui I."/>
            <person name="Neumann-Schaal M."/>
            <person name="Mast Y."/>
            <person name="Chronakova A."/>
        </authorList>
    </citation>
    <scope>NUCLEOTIDE SEQUENCE [LARGE SCALE GENOMIC DNA]</scope>
    <source>
        <strain evidence="8 9">BCCO 10_0856</strain>
    </source>
</reference>
<evidence type="ECO:0000256" key="5">
    <source>
        <dbReference type="ARBA" id="ARBA00023163"/>
    </source>
</evidence>
<dbReference type="Pfam" id="PF08281">
    <property type="entry name" value="Sigma70_r4_2"/>
    <property type="match status" value="1"/>
</dbReference>
<keyword evidence="5" id="KW-0804">Transcription</keyword>
<evidence type="ECO:0000313" key="9">
    <source>
        <dbReference type="Proteomes" id="UP001285521"/>
    </source>
</evidence>
<evidence type="ECO:0000259" key="7">
    <source>
        <dbReference type="Pfam" id="PF08281"/>
    </source>
</evidence>
<dbReference type="Pfam" id="PF04542">
    <property type="entry name" value="Sigma70_r2"/>
    <property type="match status" value="1"/>
</dbReference>
<dbReference type="NCBIfam" id="TIGR02937">
    <property type="entry name" value="sigma70-ECF"/>
    <property type="match status" value="1"/>
</dbReference>
<evidence type="ECO:0000256" key="3">
    <source>
        <dbReference type="ARBA" id="ARBA00023082"/>
    </source>
</evidence>
<evidence type="ECO:0000256" key="2">
    <source>
        <dbReference type="ARBA" id="ARBA00023015"/>
    </source>
</evidence>
<keyword evidence="9" id="KW-1185">Reference proteome</keyword>
<dbReference type="Gene3D" id="1.10.1740.10">
    <property type="match status" value="1"/>
</dbReference>
<dbReference type="InterPro" id="IPR007627">
    <property type="entry name" value="RNA_pol_sigma70_r2"/>
</dbReference>
<dbReference type="InterPro" id="IPR036388">
    <property type="entry name" value="WH-like_DNA-bd_sf"/>
</dbReference>
<dbReference type="SUPFAM" id="SSF88659">
    <property type="entry name" value="Sigma3 and sigma4 domains of RNA polymerase sigma factors"/>
    <property type="match status" value="1"/>
</dbReference>
<keyword evidence="2" id="KW-0805">Transcription regulation</keyword>
<comment type="caution">
    <text evidence="8">The sequence shown here is derived from an EMBL/GenBank/DDBJ whole genome shotgun (WGS) entry which is preliminary data.</text>
</comment>
<dbReference type="Proteomes" id="UP001285521">
    <property type="component" value="Unassembled WGS sequence"/>
</dbReference>
<dbReference type="CDD" id="cd06171">
    <property type="entry name" value="Sigma70_r4"/>
    <property type="match status" value="1"/>
</dbReference>
<dbReference type="InterPro" id="IPR039425">
    <property type="entry name" value="RNA_pol_sigma-70-like"/>
</dbReference>
<dbReference type="PANTHER" id="PTHR43133">
    <property type="entry name" value="RNA POLYMERASE ECF-TYPE SIGMA FACTO"/>
    <property type="match status" value="1"/>
</dbReference>
<reference evidence="8 9" key="2">
    <citation type="submission" date="2023-11" db="EMBL/GenBank/DDBJ databases">
        <authorList>
            <person name="Lara A.C."/>
            <person name="Chronakova A."/>
        </authorList>
    </citation>
    <scope>NUCLEOTIDE SEQUENCE [LARGE SCALE GENOMIC DNA]</scope>
    <source>
        <strain evidence="8 9">BCCO 10_0856</strain>
    </source>
</reference>
<name>A0ABU4T6V7_9PSEU</name>
<evidence type="ECO:0000259" key="6">
    <source>
        <dbReference type="Pfam" id="PF04542"/>
    </source>
</evidence>
<feature type="domain" description="RNA polymerase sigma-70 region 2" evidence="6">
    <location>
        <begin position="27"/>
        <end position="96"/>
    </location>
</feature>
<dbReference type="SUPFAM" id="SSF88946">
    <property type="entry name" value="Sigma2 domain of RNA polymerase sigma factors"/>
    <property type="match status" value="1"/>
</dbReference>
<dbReference type="InterPro" id="IPR013324">
    <property type="entry name" value="RNA_pol_sigma_r3/r4-like"/>
</dbReference>
<accession>A0ABU4T6V7</accession>
<evidence type="ECO:0000313" key="8">
    <source>
        <dbReference type="EMBL" id="MDX8033687.1"/>
    </source>
</evidence>
<protein>
    <submittedName>
        <fullName evidence="8">Sigma-70 family RNA polymerase sigma factor</fullName>
    </submittedName>
</protein>
<dbReference type="EMBL" id="JAXAVW010000022">
    <property type="protein sequence ID" value="MDX8033687.1"/>
    <property type="molecule type" value="Genomic_DNA"/>
</dbReference>
<dbReference type="InterPro" id="IPR014284">
    <property type="entry name" value="RNA_pol_sigma-70_dom"/>
</dbReference>
<comment type="similarity">
    <text evidence="1">Belongs to the sigma-70 factor family. ECF subfamily.</text>
</comment>
<dbReference type="InterPro" id="IPR013249">
    <property type="entry name" value="RNA_pol_sigma70_r4_t2"/>
</dbReference>
<dbReference type="RefSeq" id="WP_319968710.1">
    <property type="nucleotide sequence ID" value="NZ_JAXAVW010000022.1"/>
</dbReference>
<organism evidence="8 9">
    <name type="scientific">Lentzea miocenica</name>
    <dbReference type="NCBI Taxonomy" id="3095431"/>
    <lineage>
        <taxon>Bacteria</taxon>
        <taxon>Bacillati</taxon>
        <taxon>Actinomycetota</taxon>
        <taxon>Actinomycetes</taxon>
        <taxon>Pseudonocardiales</taxon>
        <taxon>Pseudonocardiaceae</taxon>
        <taxon>Lentzea</taxon>
    </lineage>
</organism>
<proteinExistence type="inferred from homology"/>
<evidence type="ECO:0000256" key="4">
    <source>
        <dbReference type="ARBA" id="ARBA00023125"/>
    </source>
</evidence>
<sequence>MESSDLLASLVNEAVAGDRRALDRLLASVRPLVSRYCRARVGRNERAYASADDVAQEVCLAVLTALPAYREQGRPFLAFVYGIAAHKVADAHRVSARNRSEPVAEVPDGPSLTVDPEENALLGSLSVRLGQLLLVLPDKQREILLLRVVVGLSAEETAEAVGSTPGAVRVAQHRALAKLRSSVGVEELI</sequence>
<dbReference type="InterPro" id="IPR013325">
    <property type="entry name" value="RNA_pol_sigma_r2"/>
</dbReference>
<dbReference type="NCBIfam" id="NF007230">
    <property type="entry name" value="PRK09648.1"/>
    <property type="match status" value="1"/>
</dbReference>
<dbReference type="Gene3D" id="1.10.10.10">
    <property type="entry name" value="Winged helix-like DNA-binding domain superfamily/Winged helix DNA-binding domain"/>
    <property type="match status" value="1"/>
</dbReference>
<keyword evidence="4" id="KW-0238">DNA-binding</keyword>
<dbReference type="PANTHER" id="PTHR43133:SF58">
    <property type="entry name" value="ECF RNA POLYMERASE SIGMA FACTOR SIGD"/>
    <property type="match status" value="1"/>
</dbReference>
<keyword evidence="3" id="KW-0731">Sigma factor</keyword>
<evidence type="ECO:0000256" key="1">
    <source>
        <dbReference type="ARBA" id="ARBA00010641"/>
    </source>
</evidence>
<feature type="domain" description="RNA polymerase sigma factor 70 region 4 type 2" evidence="7">
    <location>
        <begin position="128"/>
        <end position="179"/>
    </location>
</feature>